<accession>A0A9J7AVW1</accession>
<dbReference type="Proteomes" id="UP001060336">
    <property type="component" value="Chromosome"/>
</dbReference>
<dbReference type="InterPro" id="IPR009267">
    <property type="entry name" value="NTP_transf_6"/>
</dbReference>
<keyword evidence="2" id="KW-1185">Reference proteome</keyword>
<gene>
    <name evidence="1" type="ORF">NUH88_09505</name>
</gene>
<dbReference type="PANTHER" id="PTHR39166">
    <property type="entry name" value="BLL1166 PROTEIN"/>
    <property type="match status" value="1"/>
</dbReference>
<dbReference type="EMBL" id="CP102480">
    <property type="protein sequence ID" value="UUX51923.1"/>
    <property type="molecule type" value="Genomic_DNA"/>
</dbReference>
<dbReference type="PANTHER" id="PTHR39166:SF1">
    <property type="entry name" value="BLL1166 PROTEIN"/>
    <property type="match status" value="1"/>
</dbReference>
<proteinExistence type="predicted"/>
<organism evidence="1 2">
    <name type="scientific">Nisaea acidiphila</name>
    <dbReference type="NCBI Taxonomy" id="1862145"/>
    <lineage>
        <taxon>Bacteria</taxon>
        <taxon>Pseudomonadati</taxon>
        <taxon>Pseudomonadota</taxon>
        <taxon>Alphaproteobacteria</taxon>
        <taxon>Rhodospirillales</taxon>
        <taxon>Thalassobaculaceae</taxon>
        <taxon>Nisaea</taxon>
    </lineage>
</organism>
<evidence type="ECO:0000313" key="1">
    <source>
        <dbReference type="EMBL" id="UUX51923.1"/>
    </source>
</evidence>
<evidence type="ECO:0000313" key="2">
    <source>
        <dbReference type="Proteomes" id="UP001060336"/>
    </source>
</evidence>
<dbReference type="AlphaFoldDB" id="A0A9J7AVW1"/>
<protein>
    <submittedName>
        <fullName evidence="1">Nucleotidyltransferase family protein</fullName>
    </submittedName>
</protein>
<dbReference type="Pfam" id="PF06042">
    <property type="entry name" value="NTP_transf_6"/>
    <property type="match status" value="1"/>
</dbReference>
<dbReference type="KEGG" id="naci:NUH88_09505"/>
<dbReference type="RefSeq" id="WP_257771682.1">
    <property type="nucleotide sequence ID" value="NZ_CP102480.1"/>
</dbReference>
<sequence length="194" mass="22291">MGEAALRERFVALVHENPVNRELLQRLPELGVEDCWVVAGCLFGTVWNALSDRPLTENIRDYDIFYFDPETSYEAEDAVIRRGEALFGDLEVEIEIRNQARVPLWYEQRFGVPYPPISESRTGIERFVVAGTCCGISSEGEVHAPYGFADMFDGILRWNPMNPTPHQFDYKCETYRARWPWLRVEKEPAATPAS</sequence>
<reference evidence="1" key="1">
    <citation type="submission" date="2022-08" db="EMBL/GenBank/DDBJ databases">
        <title>Nisaea acidiphila sp. nov., isolated from a marine algal debris and emended description of the genus Nisaea Urios et al. 2008.</title>
        <authorList>
            <person name="Kwon K."/>
        </authorList>
    </citation>
    <scope>NUCLEOTIDE SEQUENCE</scope>
    <source>
        <strain evidence="1">MEBiC11861</strain>
    </source>
</reference>
<name>A0A9J7AVW1_9PROT</name>